<dbReference type="PANTHER" id="PTHR10357:SF210">
    <property type="entry name" value="MALTODEXTRIN GLUCOSIDASE"/>
    <property type="match status" value="1"/>
</dbReference>
<dbReference type="RefSeq" id="WP_208054770.1">
    <property type="nucleotide sequence ID" value="NZ_JAGEMK010000002.1"/>
</dbReference>
<dbReference type="GO" id="GO:0016798">
    <property type="term" value="F:hydrolase activity, acting on glycosyl bonds"/>
    <property type="evidence" value="ECO:0007669"/>
    <property type="project" value="UniProtKB-KW"/>
</dbReference>
<evidence type="ECO:0000313" key="5">
    <source>
        <dbReference type="EMBL" id="MBO1751080.1"/>
    </source>
</evidence>
<evidence type="ECO:0000256" key="1">
    <source>
        <dbReference type="ARBA" id="ARBA00022801"/>
    </source>
</evidence>
<sequence length="459" mass="50546">MPAWVEHAMWWHVYPLGFTGAEPEALPDDAPPVPRLRHLHAWLDYVVELGLSGLALGPVLASETHGYDTTDHLRVDPRLGTEEDLVALVEAAHQRGLQVTLDGVFNHVGRGFPAFAEVLRHGPGGPTDHWFHLTWPEGAGPGTEPEYVDFEGHHALVTLNHQDPAVVDHVVEVMNYWLDRGVDGWRLDAAYAVPPAFWAEVLPRVRAAHPEAYIFGEVLHGDYTEAVQAAGFDAVTQYELWKATWSSLNDRNFFELTWTMGRHDQWLETFAPLTFLGNHDVTRIASRLTDRRHLGHAVVLLFTLGGTPTVYAGDEQGMEGIKEERAGGDDAVRPTFPPEPTELAPGGWEVHRLHRELIALRRRHPWLHRARAEVLTCTNTQLVYRVVDPGSSEPGSSEPGSSAPDGIDSLLVALSTEDGDARLHVPGATAVLAGEAQLHDDDESQVTLPAHGWAVLTAG</sequence>
<evidence type="ECO:0000256" key="3">
    <source>
        <dbReference type="SAM" id="MobiDB-lite"/>
    </source>
</evidence>
<dbReference type="SUPFAM" id="SSF51445">
    <property type="entry name" value="(Trans)glycosidases"/>
    <property type="match status" value="1"/>
</dbReference>
<comment type="caution">
    <text evidence="5">The sequence shown here is derived from an EMBL/GenBank/DDBJ whole genome shotgun (WGS) entry which is preliminary data.</text>
</comment>
<dbReference type="EMBL" id="JAGEMK010000002">
    <property type="protein sequence ID" value="MBO1751080.1"/>
    <property type="molecule type" value="Genomic_DNA"/>
</dbReference>
<dbReference type="AlphaFoldDB" id="A0A939LR34"/>
<dbReference type="Pfam" id="PF00128">
    <property type="entry name" value="Alpha-amylase"/>
    <property type="match status" value="1"/>
</dbReference>
<evidence type="ECO:0000313" key="6">
    <source>
        <dbReference type="Proteomes" id="UP000664209"/>
    </source>
</evidence>
<protein>
    <submittedName>
        <fullName evidence="5">Alpha-amylase family protein</fullName>
    </submittedName>
</protein>
<organism evidence="5 6">
    <name type="scientific">Actinotalea soli</name>
    <dbReference type="NCBI Taxonomy" id="2819234"/>
    <lineage>
        <taxon>Bacteria</taxon>
        <taxon>Bacillati</taxon>
        <taxon>Actinomycetota</taxon>
        <taxon>Actinomycetes</taxon>
        <taxon>Micrococcales</taxon>
        <taxon>Cellulomonadaceae</taxon>
        <taxon>Actinotalea</taxon>
    </lineage>
</organism>
<accession>A0A939LR34</accession>
<proteinExistence type="predicted"/>
<dbReference type="Proteomes" id="UP000664209">
    <property type="component" value="Unassembled WGS sequence"/>
</dbReference>
<gene>
    <name evidence="5" type="ORF">J4G33_04610</name>
</gene>
<dbReference type="SMART" id="SM00642">
    <property type="entry name" value="Aamy"/>
    <property type="match status" value="1"/>
</dbReference>
<evidence type="ECO:0000256" key="2">
    <source>
        <dbReference type="ARBA" id="ARBA00023295"/>
    </source>
</evidence>
<name>A0A939LR34_9CELL</name>
<dbReference type="InterPro" id="IPR006047">
    <property type="entry name" value="GH13_cat_dom"/>
</dbReference>
<dbReference type="InterPro" id="IPR017853">
    <property type="entry name" value="GH"/>
</dbReference>
<dbReference type="CDD" id="cd11354">
    <property type="entry name" value="AmyAc_bac_CMD_like"/>
    <property type="match status" value="1"/>
</dbReference>
<dbReference type="Gene3D" id="3.20.20.80">
    <property type="entry name" value="Glycosidases"/>
    <property type="match status" value="1"/>
</dbReference>
<feature type="domain" description="Glycosyl hydrolase family 13 catalytic" evidence="4">
    <location>
        <begin position="12"/>
        <end position="361"/>
    </location>
</feature>
<feature type="region of interest" description="Disordered" evidence="3">
    <location>
        <begin position="388"/>
        <end position="407"/>
    </location>
</feature>
<dbReference type="PANTHER" id="PTHR10357">
    <property type="entry name" value="ALPHA-AMYLASE FAMILY MEMBER"/>
    <property type="match status" value="1"/>
</dbReference>
<feature type="compositionally biased region" description="Low complexity" evidence="3">
    <location>
        <begin position="389"/>
        <end position="402"/>
    </location>
</feature>
<keyword evidence="2" id="KW-0326">Glycosidase</keyword>
<reference evidence="5" key="1">
    <citation type="submission" date="2021-03" db="EMBL/GenBank/DDBJ databases">
        <title>Actinotalea soli sp. nov., isolated from soil.</title>
        <authorList>
            <person name="Ping W."/>
            <person name="Zhang J."/>
        </authorList>
    </citation>
    <scope>NUCLEOTIDE SEQUENCE</scope>
    <source>
        <strain evidence="5">BY-33</strain>
    </source>
</reference>
<dbReference type="GO" id="GO:0005975">
    <property type="term" value="P:carbohydrate metabolic process"/>
    <property type="evidence" value="ECO:0007669"/>
    <property type="project" value="InterPro"/>
</dbReference>
<keyword evidence="6" id="KW-1185">Reference proteome</keyword>
<keyword evidence="1" id="KW-0378">Hydrolase</keyword>
<evidence type="ECO:0000259" key="4">
    <source>
        <dbReference type="SMART" id="SM00642"/>
    </source>
</evidence>